<evidence type="ECO:0000313" key="2">
    <source>
        <dbReference type="EMBL" id="WDC82259.1"/>
    </source>
</evidence>
<feature type="signal peptide" evidence="1">
    <location>
        <begin position="1"/>
        <end position="23"/>
    </location>
</feature>
<dbReference type="AlphaFoldDB" id="A0AAQ3ATT0"/>
<name>A0AAQ3ATT0_9LACO</name>
<accession>A0AAQ3ATT0</accession>
<sequence length="40" mass="4350">MKKIGLKLMALLTMLVAAFEISAGDLISANNHSDTRFSKI</sequence>
<keyword evidence="1" id="KW-0732">Signal</keyword>
<gene>
    <name evidence="2" type="ORF">PSR59_01050</name>
</gene>
<organism evidence="2 3">
    <name type="scientific">Ligilactobacillus ruminis</name>
    <dbReference type="NCBI Taxonomy" id="1623"/>
    <lineage>
        <taxon>Bacteria</taxon>
        <taxon>Bacillati</taxon>
        <taxon>Bacillota</taxon>
        <taxon>Bacilli</taxon>
        <taxon>Lactobacillales</taxon>
        <taxon>Lactobacillaceae</taxon>
        <taxon>Ligilactobacillus</taxon>
    </lineage>
</organism>
<evidence type="ECO:0000256" key="1">
    <source>
        <dbReference type="SAM" id="SignalP"/>
    </source>
</evidence>
<dbReference type="Proteomes" id="UP001222683">
    <property type="component" value="Chromosome"/>
</dbReference>
<reference evidence="2" key="1">
    <citation type="submission" date="2023-02" db="EMBL/GenBank/DDBJ databases">
        <title>Complete genome sequence of Lactobacillus ruminis CACC888 isolated from Pig feces.</title>
        <authorList>
            <person name="Park S."/>
            <person name="Park M.A."/>
            <person name="Kim D.-H."/>
            <person name="Kim Y."/>
        </authorList>
    </citation>
    <scope>NUCLEOTIDE SEQUENCE</scope>
    <source>
        <strain evidence="2">CACC888</strain>
    </source>
</reference>
<feature type="chain" id="PRO_5042961667" evidence="1">
    <location>
        <begin position="24"/>
        <end position="40"/>
    </location>
</feature>
<evidence type="ECO:0000313" key="3">
    <source>
        <dbReference type="Proteomes" id="UP001222683"/>
    </source>
</evidence>
<dbReference type="EMBL" id="CP117692">
    <property type="protein sequence ID" value="WDC82259.1"/>
    <property type="molecule type" value="Genomic_DNA"/>
</dbReference>
<protein>
    <submittedName>
        <fullName evidence="2">Uncharacterized protein</fullName>
    </submittedName>
</protein>
<dbReference type="RefSeq" id="WP_273745121.1">
    <property type="nucleotide sequence ID" value="NZ_CP117692.1"/>
</dbReference>
<proteinExistence type="predicted"/>